<accession>A0AA42C913</accession>
<dbReference type="Proteomes" id="UP001163821">
    <property type="component" value="Unassembled WGS sequence"/>
</dbReference>
<dbReference type="InterPro" id="IPR002737">
    <property type="entry name" value="MEMO1_fam"/>
</dbReference>
<dbReference type="PANTHER" id="PTHR11060">
    <property type="entry name" value="PROTEIN MEMO1"/>
    <property type="match status" value="1"/>
</dbReference>
<dbReference type="NCBIfam" id="TIGR04336">
    <property type="entry name" value="AmmeMemoSam_B"/>
    <property type="match status" value="1"/>
</dbReference>
<keyword evidence="3" id="KW-0732">Signal</keyword>
<dbReference type="EMBL" id="JAPAAF010000015">
    <property type="protein sequence ID" value="MCW0483361.1"/>
    <property type="molecule type" value="Genomic_DNA"/>
</dbReference>
<sequence length="509" mass="57040">MKSSVSMWYPVFILLSLSVAVRAQNRDNGRFARQPAVAGSFYPADPGQLKARLQELFRPYVNLPPGKDVAALIVPHAGYVYSGEVAASAYARLNPEKKYRRIFLIGTSHHLLLDGASIYNKGHYRTPLGVVKVDTLVADRLIRDNPLFEYVPAAHVKEHSLEVQLPFLQYRLKHPYKIVPILIGTRSEKAIEQLAGALGPYFQEGDLFVISTDFSHYADDAGAREADRTTREAILTNSPGKFLQALRKNEGKHIPGLATSCCGWSSVLTLLNLSSAEPGITVKHIRYMNSGDTEYGEKSRVVGYHAFAFERSAVSAQTTGFSLTDTEKIQLLQMARAAIEFRMLHHYLPDVDSAQLSENLKTPCGAFVTLEKKGKLRGCIGRFGEKEPLYRMVREMAVSAAFQDYRFDPLQFTELAEVDIEISVLTPLQRIETIDELELGKHGIYIVQGERHGTFLPQVATNTGWTKEEFLGRCARDKAGLDWDGWKDAELYIYEALVFSEPELLHPEQ</sequence>
<protein>
    <recommendedName>
        <fullName evidence="2">MEMO1 family protein N2K84_11510</fullName>
    </recommendedName>
</protein>
<feature type="domain" description="AMMECR1" evidence="4">
    <location>
        <begin position="325"/>
        <end position="509"/>
    </location>
</feature>
<proteinExistence type="inferred from homology"/>
<dbReference type="NCBIfam" id="TIGR04335">
    <property type="entry name" value="AmmeMemoSam_A"/>
    <property type="match status" value="1"/>
</dbReference>
<dbReference type="InterPro" id="IPR023473">
    <property type="entry name" value="AMMECR1"/>
</dbReference>
<dbReference type="Pfam" id="PF01871">
    <property type="entry name" value="AMMECR1"/>
    <property type="match status" value="1"/>
</dbReference>
<feature type="signal peptide" evidence="3">
    <location>
        <begin position="1"/>
        <end position="23"/>
    </location>
</feature>
<keyword evidence="6" id="KW-1185">Reference proteome</keyword>
<dbReference type="CDD" id="cd07361">
    <property type="entry name" value="MEMO_like"/>
    <property type="match status" value="1"/>
</dbReference>
<name>A0AA42C913_9BACT</name>
<evidence type="ECO:0000259" key="4">
    <source>
        <dbReference type="PROSITE" id="PS51112"/>
    </source>
</evidence>
<feature type="chain" id="PRO_5041363758" description="MEMO1 family protein N2K84_11510" evidence="3">
    <location>
        <begin position="24"/>
        <end position="509"/>
    </location>
</feature>
<evidence type="ECO:0000256" key="1">
    <source>
        <dbReference type="ARBA" id="ARBA00006315"/>
    </source>
</evidence>
<dbReference type="SUPFAM" id="SSF143447">
    <property type="entry name" value="AMMECR1-like"/>
    <property type="match status" value="1"/>
</dbReference>
<dbReference type="Pfam" id="PF01875">
    <property type="entry name" value="Memo"/>
    <property type="match status" value="1"/>
</dbReference>
<reference evidence="5" key="1">
    <citation type="submission" date="2022-10" db="EMBL/GenBank/DDBJ databases">
        <title>Gaoshiqiia sediminis gen. nov., sp. nov., isolated from coastal sediment.</title>
        <authorList>
            <person name="Yu W.X."/>
            <person name="Mu D.S."/>
            <person name="Du J.Z."/>
            <person name="Liang Y.Q."/>
        </authorList>
    </citation>
    <scope>NUCLEOTIDE SEQUENCE</scope>
    <source>
        <strain evidence="5">A06</strain>
    </source>
</reference>
<evidence type="ECO:0000256" key="3">
    <source>
        <dbReference type="SAM" id="SignalP"/>
    </source>
</evidence>
<evidence type="ECO:0000313" key="6">
    <source>
        <dbReference type="Proteomes" id="UP001163821"/>
    </source>
</evidence>
<evidence type="ECO:0000313" key="5">
    <source>
        <dbReference type="EMBL" id="MCW0483361.1"/>
    </source>
</evidence>
<comment type="similarity">
    <text evidence="1 2">Belongs to the MEMO1 family.</text>
</comment>
<gene>
    <name evidence="5" type="primary">amrB</name>
    <name evidence="5" type="ORF">N2K84_11510</name>
</gene>
<dbReference type="PROSITE" id="PS51112">
    <property type="entry name" value="AMMECR1"/>
    <property type="match status" value="1"/>
</dbReference>
<dbReference type="NCBIfam" id="TIGR00296">
    <property type="entry name" value="TIGR00296 family protein"/>
    <property type="match status" value="1"/>
</dbReference>
<dbReference type="HAMAP" id="MF_00055">
    <property type="entry name" value="MEMO1"/>
    <property type="match status" value="1"/>
</dbReference>
<dbReference type="Gene3D" id="3.30.700.20">
    <property type="entry name" value="Hypothetical protein ph0010, domain 1"/>
    <property type="match status" value="1"/>
</dbReference>
<comment type="caution">
    <text evidence="5">The sequence shown here is derived from an EMBL/GenBank/DDBJ whole genome shotgun (WGS) entry which is preliminary data.</text>
</comment>
<dbReference type="InterPro" id="IPR027623">
    <property type="entry name" value="AmmeMemoSam_A"/>
</dbReference>
<dbReference type="AlphaFoldDB" id="A0AA42C913"/>
<dbReference type="InterPro" id="IPR036071">
    <property type="entry name" value="AMMECR1_dom_sf"/>
</dbReference>
<dbReference type="PANTHER" id="PTHR11060:SF0">
    <property type="entry name" value="PROTEIN MEMO1"/>
    <property type="match status" value="1"/>
</dbReference>
<organism evidence="5 6">
    <name type="scientific">Gaoshiqia sediminis</name>
    <dbReference type="NCBI Taxonomy" id="2986998"/>
    <lineage>
        <taxon>Bacteria</taxon>
        <taxon>Pseudomonadati</taxon>
        <taxon>Bacteroidota</taxon>
        <taxon>Bacteroidia</taxon>
        <taxon>Marinilabiliales</taxon>
        <taxon>Prolixibacteraceae</taxon>
        <taxon>Gaoshiqia</taxon>
    </lineage>
</organism>
<dbReference type="RefSeq" id="WP_282591963.1">
    <property type="nucleotide sequence ID" value="NZ_JAPAAF010000015.1"/>
</dbReference>
<dbReference type="Gene3D" id="3.30.1490.150">
    <property type="entry name" value="Hypothetical protein ph0010, domain 2"/>
    <property type="match status" value="1"/>
</dbReference>
<dbReference type="InterPro" id="IPR027485">
    <property type="entry name" value="AMMECR1_N"/>
</dbReference>
<dbReference type="InterPro" id="IPR002733">
    <property type="entry name" value="AMMECR1_domain"/>
</dbReference>
<evidence type="ECO:0000256" key="2">
    <source>
        <dbReference type="HAMAP-Rule" id="MF_00055"/>
    </source>
</evidence>
<dbReference type="Gene3D" id="3.40.830.10">
    <property type="entry name" value="LigB-like"/>
    <property type="match status" value="1"/>
</dbReference>